<protein>
    <submittedName>
        <fullName evidence="2">Minor capsid protein</fullName>
    </submittedName>
</protein>
<sequence>MLQPDYLLRVSEGAEDIAEQLHQDIIRRIVSRMMARLGRGEDYLLTATDKWQIQTLQEAGYLLEDITAELAKRTKQQQEEVKAAMEDAGVTALQYDDRIYQAAGLSPAPLEQSPHLIRLMQRNYEATMGEWKNFTRTTAQAAQTLFIREMDKAYHLTTSGAISYTQAVKEAVEAVASQGVAVTYPSGRKDTIETATLRAVRTGIAQATGAIQIARMEEMDWDIILVSAHLGARTGDGGQNPGNHLWWQGQYYSRTGRTKEFPNFYEVTGYGTVTGLDGANCRHSFGSGTGRPEDNSFRDIETADNYKVEELNKRQRLLERRIRKTKREVMGLQTAVDNCQNEQLKFELDMQYQRKAALLQEQNKAYNDFCKQNNLKKLNDRIQIAQWSREQAARARGAAKRYQNAKGE</sequence>
<dbReference type="GO" id="GO:0005198">
    <property type="term" value="F:structural molecule activity"/>
    <property type="evidence" value="ECO:0007669"/>
    <property type="project" value="InterPro"/>
</dbReference>
<dbReference type="Pfam" id="PF06152">
    <property type="entry name" value="Phage_min_cap2"/>
    <property type="match status" value="1"/>
</dbReference>
<keyword evidence="1" id="KW-0175">Coiled coil</keyword>
<accession>A0AAU8B0Q8</accession>
<proteinExistence type="predicted"/>
<reference evidence="2" key="1">
    <citation type="submission" date="2024-03" db="EMBL/GenBank/DDBJ databases">
        <title>Diverse circular DNA viruses in blood, oral, and fecal samples of captive lemurs.</title>
        <authorList>
            <person name="Paietta E.N."/>
            <person name="Kraberger S."/>
            <person name="Lund M.C."/>
            <person name="Custer J.M."/>
            <person name="Vargas K.M."/>
            <person name="Ehmke E.E."/>
            <person name="Yoder A.D."/>
            <person name="Varsani A."/>
        </authorList>
    </citation>
    <scope>NUCLEOTIDE SEQUENCE</scope>
    <source>
        <strain evidence="2">Duke_24FS_4</strain>
    </source>
</reference>
<name>A0AAU8B0Q8_9CAUD</name>
<dbReference type="EMBL" id="PP511522">
    <property type="protein sequence ID" value="XCD05154.1"/>
    <property type="molecule type" value="Genomic_DNA"/>
</dbReference>
<dbReference type="InterPro" id="IPR009319">
    <property type="entry name" value="Phage_A118_VSP1"/>
</dbReference>
<organism evidence="2">
    <name type="scientific">Dulem virus 35</name>
    <dbReference type="NCBI Taxonomy" id="3145753"/>
    <lineage>
        <taxon>Viruses</taxon>
        <taxon>Duplodnaviria</taxon>
        <taxon>Heunggongvirae</taxon>
        <taxon>Uroviricota</taxon>
        <taxon>Caudoviricetes</taxon>
    </lineage>
</organism>
<evidence type="ECO:0000256" key="1">
    <source>
        <dbReference type="SAM" id="Coils"/>
    </source>
</evidence>
<evidence type="ECO:0000313" key="2">
    <source>
        <dbReference type="EMBL" id="XCD05154.1"/>
    </source>
</evidence>
<feature type="coiled-coil region" evidence="1">
    <location>
        <begin position="308"/>
        <end position="342"/>
    </location>
</feature>